<dbReference type="InterPro" id="IPR020472">
    <property type="entry name" value="WD40_PAC1"/>
</dbReference>
<sequence length="532" mass="57435">MSEPVLAFVLRLRELYEESGWSSLQAFAQAVGYSRGTISRFLSGKRQPKAYFLDKLFAAMEDRTGRPVTEAVRADTRRLYFESVRLKAPAEYQLFRMEEELRAAHDETRQRLDEQLKAHDTDRKALTGQIAELTDNLRHMEHERRELLHRSERLAEQARAEGECRKFLGQVLEEVLRLQDGLALALTLPQQPSEHWPLTGLVLGDRTGKVDEMALSPDGALIASVGSDGTLRFWEPAASRSPVRTFHHDRPVLALDFHVGRRLLATACQDGSVWLWKLAAGRSAEPERLGSGITDVRAVAFAPRGDGLLAIAGLGGRAVELWKPDRDGATPGSPSRRVRFLRDDNGRPPPPGTRVGRFSGYRLHEGFGGHTDGVDALAFSPASGLLATASVDGTVRLWDLAVGTSAAGPLSGHEGPVRAIAFSPDGRRIASGGADGSVRLWDPVAASPTGRPLTGHTGPVGCVAFSPDGQLVASAGDDATVRFWSPAAGRPLGEPLTGHHGPVTGVSFAPNGGLLSTTGTDRTVRLWPIPAI</sequence>
<evidence type="ECO:0000259" key="6">
    <source>
        <dbReference type="PROSITE" id="PS50943"/>
    </source>
</evidence>
<accession>A0ABW1MCV5</accession>
<dbReference type="PROSITE" id="PS50943">
    <property type="entry name" value="HTH_CROC1"/>
    <property type="match status" value="1"/>
</dbReference>
<dbReference type="Gene3D" id="1.10.260.40">
    <property type="entry name" value="lambda repressor-like DNA-binding domains"/>
    <property type="match status" value="1"/>
</dbReference>
<proteinExistence type="predicted"/>
<evidence type="ECO:0000256" key="3">
    <source>
        <dbReference type="PROSITE-ProRule" id="PRU00221"/>
    </source>
</evidence>
<dbReference type="Gene3D" id="2.130.10.10">
    <property type="entry name" value="YVTN repeat-like/Quinoprotein amine dehydrogenase"/>
    <property type="match status" value="3"/>
</dbReference>
<keyword evidence="1 3" id="KW-0853">WD repeat</keyword>
<evidence type="ECO:0000256" key="4">
    <source>
        <dbReference type="SAM" id="Coils"/>
    </source>
</evidence>
<feature type="repeat" description="WD" evidence="3">
    <location>
        <begin position="203"/>
        <end position="235"/>
    </location>
</feature>
<dbReference type="InterPro" id="IPR001387">
    <property type="entry name" value="Cro/C1-type_HTH"/>
</dbReference>
<evidence type="ECO:0000313" key="8">
    <source>
        <dbReference type="Proteomes" id="UP001596242"/>
    </source>
</evidence>
<keyword evidence="8" id="KW-1185">Reference proteome</keyword>
<dbReference type="PROSITE" id="PS50082">
    <property type="entry name" value="WD_REPEATS_2"/>
    <property type="match status" value="6"/>
</dbReference>
<name>A0ABW1MCV5_9ACTN</name>
<feature type="repeat" description="WD" evidence="3">
    <location>
        <begin position="496"/>
        <end position="532"/>
    </location>
</feature>
<dbReference type="EMBL" id="JBHSPT010000158">
    <property type="protein sequence ID" value="MFC6060877.1"/>
    <property type="molecule type" value="Genomic_DNA"/>
</dbReference>
<evidence type="ECO:0000256" key="1">
    <source>
        <dbReference type="ARBA" id="ARBA00022574"/>
    </source>
</evidence>
<dbReference type="PROSITE" id="PS50294">
    <property type="entry name" value="WD_REPEATS_REGION"/>
    <property type="match status" value="5"/>
</dbReference>
<dbReference type="PANTHER" id="PTHR19879">
    <property type="entry name" value="TRANSCRIPTION INITIATION FACTOR TFIID"/>
    <property type="match status" value="1"/>
</dbReference>
<reference evidence="8" key="1">
    <citation type="journal article" date="2019" name="Int. J. Syst. Evol. Microbiol.">
        <title>The Global Catalogue of Microorganisms (GCM) 10K type strain sequencing project: providing services to taxonomists for standard genome sequencing and annotation.</title>
        <authorList>
            <consortium name="The Broad Institute Genomics Platform"/>
            <consortium name="The Broad Institute Genome Sequencing Center for Infectious Disease"/>
            <person name="Wu L."/>
            <person name="Ma J."/>
        </authorList>
    </citation>
    <scope>NUCLEOTIDE SEQUENCE [LARGE SCALE GENOMIC DNA]</scope>
    <source>
        <strain evidence="8">JCM 12763</strain>
    </source>
</reference>
<feature type="repeat" description="WD" evidence="3">
    <location>
        <begin position="245"/>
        <end position="286"/>
    </location>
</feature>
<dbReference type="SUPFAM" id="SSF50978">
    <property type="entry name" value="WD40 repeat-like"/>
    <property type="match status" value="1"/>
</dbReference>
<feature type="repeat" description="WD" evidence="3">
    <location>
        <begin position="410"/>
        <end position="442"/>
    </location>
</feature>
<dbReference type="Pfam" id="PF00400">
    <property type="entry name" value="WD40"/>
    <property type="match status" value="6"/>
</dbReference>
<gene>
    <name evidence="7" type="ORF">ACFP50_37490</name>
</gene>
<feature type="domain" description="HTH cro/C1-type" evidence="6">
    <location>
        <begin position="12"/>
        <end position="56"/>
    </location>
</feature>
<dbReference type="SMART" id="SM00530">
    <property type="entry name" value="HTH_XRE"/>
    <property type="match status" value="1"/>
</dbReference>
<feature type="repeat" description="WD" evidence="3">
    <location>
        <begin position="453"/>
        <end position="494"/>
    </location>
</feature>
<dbReference type="SMART" id="SM00320">
    <property type="entry name" value="WD40"/>
    <property type="match status" value="7"/>
</dbReference>
<dbReference type="InterPro" id="IPR019775">
    <property type="entry name" value="WD40_repeat_CS"/>
</dbReference>
<keyword evidence="4" id="KW-0175">Coiled coil</keyword>
<evidence type="ECO:0000313" key="7">
    <source>
        <dbReference type="EMBL" id="MFC6060877.1"/>
    </source>
</evidence>
<dbReference type="PANTHER" id="PTHR19879:SF9">
    <property type="entry name" value="TRANSCRIPTION INITIATION FACTOR TFIID SUBUNIT 5"/>
    <property type="match status" value="1"/>
</dbReference>
<dbReference type="Proteomes" id="UP001596242">
    <property type="component" value="Unassembled WGS sequence"/>
</dbReference>
<dbReference type="SUPFAM" id="SSF47413">
    <property type="entry name" value="lambda repressor-like DNA-binding domains"/>
    <property type="match status" value="1"/>
</dbReference>
<dbReference type="InterPro" id="IPR010982">
    <property type="entry name" value="Lambda_DNA-bd_dom_sf"/>
</dbReference>
<keyword evidence="2" id="KW-0677">Repeat</keyword>
<evidence type="ECO:0000256" key="2">
    <source>
        <dbReference type="ARBA" id="ARBA00022737"/>
    </source>
</evidence>
<dbReference type="RefSeq" id="WP_386407686.1">
    <property type="nucleotide sequence ID" value="NZ_JBHSPT010000158.1"/>
</dbReference>
<dbReference type="CDD" id="cd00200">
    <property type="entry name" value="WD40"/>
    <property type="match status" value="1"/>
</dbReference>
<organism evidence="7 8">
    <name type="scientific">Streptomyces pratens</name>
    <dbReference type="NCBI Taxonomy" id="887456"/>
    <lineage>
        <taxon>Bacteria</taxon>
        <taxon>Bacillati</taxon>
        <taxon>Actinomycetota</taxon>
        <taxon>Actinomycetes</taxon>
        <taxon>Kitasatosporales</taxon>
        <taxon>Streptomycetaceae</taxon>
        <taxon>Streptomyces</taxon>
    </lineage>
</organism>
<dbReference type="InterPro" id="IPR015943">
    <property type="entry name" value="WD40/YVTN_repeat-like_dom_sf"/>
</dbReference>
<feature type="repeat" description="WD" evidence="3">
    <location>
        <begin position="367"/>
        <end position="400"/>
    </location>
</feature>
<feature type="coiled-coil region" evidence="4">
    <location>
        <begin position="98"/>
        <end position="157"/>
    </location>
</feature>
<dbReference type="PROSITE" id="PS00678">
    <property type="entry name" value="WD_REPEATS_1"/>
    <property type="match status" value="1"/>
</dbReference>
<dbReference type="PRINTS" id="PR00320">
    <property type="entry name" value="GPROTEINBRPT"/>
</dbReference>
<comment type="caution">
    <text evidence="7">The sequence shown here is derived from an EMBL/GenBank/DDBJ whole genome shotgun (WGS) entry which is preliminary data.</text>
</comment>
<dbReference type="InterPro" id="IPR036322">
    <property type="entry name" value="WD40_repeat_dom_sf"/>
</dbReference>
<dbReference type="Pfam" id="PF13560">
    <property type="entry name" value="HTH_31"/>
    <property type="match status" value="1"/>
</dbReference>
<protein>
    <submittedName>
        <fullName evidence="7">Helix-turn-helix domain-containing protein</fullName>
    </submittedName>
</protein>
<dbReference type="CDD" id="cd00093">
    <property type="entry name" value="HTH_XRE"/>
    <property type="match status" value="1"/>
</dbReference>
<dbReference type="InterPro" id="IPR001680">
    <property type="entry name" value="WD40_rpt"/>
</dbReference>
<evidence type="ECO:0000256" key="5">
    <source>
        <dbReference type="SAM" id="MobiDB-lite"/>
    </source>
</evidence>
<feature type="region of interest" description="Disordered" evidence="5">
    <location>
        <begin position="323"/>
        <end position="355"/>
    </location>
</feature>